<accession>A0AC61YAR2</accession>
<reference evidence="1" key="1">
    <citation type="submission" date="2019-09" db="EMBL/GenBank/DDBJ databases">
        <authorList>
            <person name="Rodrigo-Torres L."/>
            <person name="Arahal R. D."/>
            <person name="Lucena T."/>
        </authorList>
    </citation>
    <scope>NUCLEOTIDE SEQUENCE</scope>
    <source>
        <strain evidence="1">ISS653</strain>
    </source>
</reference>
<evidence type="ECO:0000313" key="1">
    <source>
        <dbReference type="EMBL" id="VVV01410.1"/>
    </source>
</evidence>
<evidence type="ECO:0000313" key="2">
    <source>
        <dbReference type="Proteomes" id="UP000356253"/>
    </source>
</evidence>
<organism evidence="1 2">
    <name type="scientific">Mesonia oceanica</name>
    <dbReference type="NCBI Taxonomy" id="2687242"/>
    <lineage>
        <taxon>Bacteria</taxon>
        <taxon>Pseudomonadati</taxon>
        <taxon>Bacteroidota</taxon>
        <taxon>Flavobacteriia</taxon>
        <taxon>Flavobacteriales</taxon>
        <taxon>Flavobacteriaceae</taxon>
        <taxon>Mesonia</taxon>
    </lineage>
</organism>
<dbReference type="Proteomes" id="UP000356253">
    <property type="component" value="Unassembled WGS sequence"/>
</dbReference>
<name>A0AC61YAR2_9FLAO</name>
<keyword evidence="2" id="KW-1185">Reference proteome</keyword>
<proteinExistence type="predicted"/>
<gene>
    <name evidence="1" type="ORF">FVB9532_02702</name>
</gene>
<protein>
    <submittedName>
        <fullName evidence="1">Uncharacterized protein</fullName>
    </submittedName>
</protein>
<comment type="caution">
    <text evidence="1">The sequence shown here is derived from an EMBL/GenBank/DDBJ whole genome shotgun (WGS) entry which is preliminary data.</text>
</comment>
<dbReference type="EMBL" id="CABVMM010000010">
    <property type="protein sequence ID" value="VVV01410.1"/>
    <property type="molecule type" value="Genomic_DNA"/>
</dbReference>
<sequence length="607" mass="69806">MKMKTRFILFTLLMGFSLISCEDYLDTKSLSKDSQGDIFNDVSNTSSAIVGVYGELIGDNGYGNRLSEILPMAADDFETSGDYNCNDRRGISMYAACSSNPELDDPFRQLYRGIERANLCIKYIPTSTVYQNGSESDKNMMDRYLGEALTLRAQFYYELIRNWGDVPFQDKPSSDYDNLFLEKTDRDIIYEQLLVDLEEAAQYVPWRTEANIPPTRLDKAAVKALRARIAMARAGYSLRRESQQMEQGSEPNTYYQIARQECLEVIERRGDHDLNPNFEDIFRSLHEGRADNTNEIIFEVGAFGGNSKTDSKLGYYNGLRHDRASQWNGGGGVNAIPVYFYEFKREDQRRDVTINIFEVNADEKTEVARADRWTDGKFRKSWTNITGPSQNLAVNWPIIRFSDVLLMFAEADNELNNGPSNKAISALQEVRARAFIDNPDEIEPIPTGQQEFFDAIVHERYLEFGGESIRKYDLIRWNLLNEKFIETRQKLENFMEGTGDYTNVPAVIYYKEASYDPSLSAQEVVEDLDIFFAGNDESTVFYNPAPDASQVPSGYSEARWRDGIEEEYIDSERKGFMQYFEPNRKELLPLYDDIINTNYNLTQDYGY</sequence>